<dbReference type="EMBL" id="CAICTM010000957">
    <property type="protein sequence ID" value="CAB9518729.1"/>
    <property type="molecule type" value="Genomic_DNA"/>
</dbReference>
<feature type="compositionally biased region" description="Basic and acidic residues" evidence="1">
    <location>
        <begin position="97"/>
        <end position="120"/>
    </location>
</feature>
<organism evidence="2 3">
    <name type="scientific">Seminavis robusta</name>
    <dbReference type="NCBI Taxonomy" id="568900"/>
    <lineage>
        <taxon>Eukaryota</taxon>
        <taxon>Sar</taxon>
        <taxon>Stramenopiles</taxon>
        <taxon>Ochrophyta</taxon>
        <taxon>Bacillariophyta</taxon>
        <taxon>Bacillariophyceae</taxon>
        <taxon>Bacillariophycidae</taxon>
        <taxon>Naviculales</taxon>
        <taxon>Naviculaceae</taxon>
        <taxon>Seminavis</taxon>
    </lineage>
</organism>
<evidence type="ECO:0000256" key="1">
    <source>
        <dbReference type="SAM" id="MobiDB-lite"/>
    </source>
</evidence>
<reference evidence="2" key="1">
    <citation type="submission" date="2020-06" db="EMBL/GenBank/DDBJ databases">
        <authorList>
            <consortium name="Plant Systems Biology data submission"/>
        </authorList>
    </citation>
    <scope>NUCLEOTIDE SEQUENCE</scope>
    <source>
        <strain evidence="2">D6</strain>
    </source>
</reference>
<feature type="compositionally biased region" description="Basic and acidic residues" evidence="1">
    <location>
        <begin position="13"/>
        <end position="25"/>
    </location>
</feature>
<feature type="compositionally biased region" description="Basic and acidic residues" evidence="1">
    <location>
        <begin position="274"/>
        <end position="293"/>
    </location>
</feature>
<protein>
    <submittedName>
        <fullName evidence="2">Uncharacterized protein</fullName>
    </submittedName>
</protein>
<feature type="region of interest" description="Disordered" evidence="1">
    <location>
        <begin position="1"/>
        <end position="489"/>
    </location>
</feature>
<dbReference type="AlphaFoldDB" id="A0A9N8EGH8"/>
<feature type="compositionally biased region" description="Polar residues" evidence="1">
    <location>
        <begin position="1"/>
        <end position="12"/>
    </location>
</feature>
<accession>A0A9N8EGH8</accession>
<evidence type="ECO:0000313" key="3">
    <source>
        <dbReference type="Proteomes" id="UP001153069"/>
    </source>
</evidence>
<dbReference type="Proteomes" id="UP001153069">
    <property type="component" value="Unassembled WGS sequence"/>
</dbReference>
<keyword evidence="3" id="KW-1185">Reference proteome</keyword>
<name>A0A9N8EGH8_9STRA</name>
<proteinExistence type="predicted"/>
<feature type="compositionally biased region" description="Polar residues" evidence="1">
    <location>
        <begin position="343"/>
        <end position="354"/>
    </location>
</feature>
<comment type="caution">
    <text evidence="2">The sequence shown here is derived from an EMBL/GenBank/DDBJ whole genome shotgun (WGS) entry which is preliminary data.</text>
</comment>
<gene>
    <name evidence="2" type="ORF">SEMRO_959_G224740.1</name>
</gene>
<feature type="compositionally biased region" description="Basic and acidic residues" evidence="1">
    <location>
        <begin position="219"/>
        <end position="228"/>
    </location>
</feature>
<evidence type="ECO:0000313" key="2">
    <source>
        <dbReference type="EMBL" id="CAB9518729.1"/>
    </source>
</evidence>
<feature type="compositionally biased region" description="Basic residues" evidence="1">
    <location>
        <begin position="441"/>
        <end position="451"/>
    </location>
</feature>
<feature type="compositionally biased region" description="Acidic residues" evidence="1">
    <location>
        <begin position="259"/>
        <end position="273"/>
    </location>
</feature>
<feature type="compositionally biased region" description="Basic and acidic residues" evidence="1">
    <location>
        <begin position="411"/>
        <end position="420"/>
    </location>
</feature>
<sequence length="489" mass="55001">MNVSPMKNQAESKATRRADLVEEMKGVPSGSSFLLTVPGDGSSSGGLFADMSEENDKLLKQIHSVQKLLPKKQQEEEEEESDTKQLSRRSAHNGLPSKKEEKQEYKRSSSRRDMRDDLKRRSSHRQMGAKSSHKQELSPRRKERSAAPATDRLKGMRRCQTVDTKPTTEPPKSMRRCKTVEHGNAKQQPETLEESPCDKAPRNRRSRRSIHSPVADQDSPMRRSDHAAKRTGRKQGADVRSSQIHQALKLQELQHALVDDESGTIEEEEEEQKEEQKEPPMQASEKDQPEVEGKNLSNSQLQDLSDRSSTHGSTSPRRASSMLPSFPRISFGLGSGKKEEGRQSTFLNTMSSLVPQLPGSNYGLMEEEEDDFDVFPKEESSMAMDDSAVSKQEGDSSRNNHGAASLESESAQDHETKNKNEEEDTLCTSAQGRSREDLIRSRRQRNRRGNSRRNIADNKSKSISPRRQNGGKRQIKLANNQLVDDVCAQ</sequence>